<reference evidence="9 10" key="1">
    <citation type="journal article" date="2020" name="bioRxiv">
        <title>Sequence and annotation of 42 cannabis genomes reveals extensive copy number variation in cannabinoid synthesis and pathogen resistance genes.</title>
        <authorList>
            <person name="Mckernan K.J."/>
            <person name="Helbert Y."/>
            <person name="Kane L.T."/>
            <person name="Ebling H."/>
            <person name="Zhang L."/>
            <person name="Liu B."/>
            <person name="Eaton Z."/>
            <person name="Mclaughlin S."/>
            <person name="Kingan S."/>
            <person name="Baybayan P."/>
            <person name="Concepcion G."/>
            <person name="Jordan M."/>
            <person name="Riva A."/>
            <person name="Barbazuk W."/>
            <person name="Harkins T."/>
        </authorList>
    </citation>
    <scope>NUCLEOTIDE SEQUENCE [LARGE SCALE GENOMIC DNA]</scope>
    <source>
        <strain evidence="10">cv. Jamaican Lion 4</strain>
        <tissue evidence="9">Leaf</tissue>
    </source>
</reference>
<dbReference type="Proteomes" id="UP000583929">
    <property type="component" value="Unassembled WGS sequence"/>
</dbReference>
<evidence type="ECO:0000256" key="4">
    <source>
        <dbReference type="ARBA" id="ARBA00023163"/>
    </source>
</evidence>
<evidence type="ECO:0000259" key="8">
    <source>
        <dbReference type="PROSITE" id="PS51297"/>
    </source>
</evidence>
<comment type="caution">
    <text evidence="9">The sequence shown here is derived from an EMBL/GenBank/DDBJ whole genome shotgun (WGS) entry which is preliminary data.</text>
</comment>
<evidence type="ECO:0000259" key="7">
    <source>
        <dbReference type="PROSITE" id="PS50066"/>
    </source>
</evidence>
<comment type="subcellular location">
    <subcellularLocation>
        <location evidence="1">Nucleus</location>
    </subcellularLocation>
</comment>
<feature type="domain" description="K-box" evidence="8">
    <location>
        <begin position="88"/>
        <end position="178"/>
    </location>
</feature>
<dbReference type="AlphaFoldDB" id="A0A7J6I0J1"/>
<keyword evidence="6" id="KW-0175">Coiled coil</keyword>
<dbReference type="PRINTS" id="PR00404">
    <property type="entry name" value="MADSDOMAIN"/>
</dbReference>
<dbReference type="Pfam" id="PF01486">
    <property type="entry name" value="K-box"/>
    <property type="match status" value="1"/>
</dbReference>
<sequence length="217" mass="25582">MVRGKIQMKRIENATSRQVTFSKRRSGLLKKAQELAVLCDVQLGLIIFSQKGRLYEFSTTDMQNIIERYHKHAKIQEQTNKMEVEQHTQRLKLETADMAKKIELLEVSKRKFLGQDISSCSHEELLNIEHRLEQSLRSIRARKEQLFQEQIEKLKAKERLLLQENMQLREKNTSGENLLRESMFREKEVVRYWSKSSNSTNTEVETGLFIGLPEIRC</sequence>
<dbReference type="GO" id="GO:0005634">
    <property type="term" value="C:nucleus"/>
    <property type="evidence" value="ECO:0007669"/>
    <property type="project" value="UniProtKB-SubCell"/>
</dbReference>
<proteinExistence type="predicted"/>
<keyword evidence="5" id="KW-0539">Nucleus</keyword>
<evidence type="ECO:0000313" key="9">
    <source>
        <dbReference type="EMBL" id="KAF4400745.1"/>
    </source>
</evidence>
<dbReference type="PROSITE" id="PS50066">
    <property type="entry name" value="MADS_BOX_2"/>
    <property type="match status" value="1"/>
</dbReference>
<evidence type="ECO:0000256" key="3">
    <source>
        <dbReference type="ARBA" id="ARBA00023125"/>
    </source>
</evidence>
<dbReference type="Pfam" id="PF00319">
    <property type="entry name" value="SRF-TF"/>
    <property type="match status" value="1"/>
</dbReference>
<dbReference type="InterPro" id="IPR036879">
    <property type="entry name" value="TF_MADSbox_sf"/>
</dbReference>
<keyword evidence="4" id="KW-0804">Transcription</keyword>
<dbReference type="PROSITE" id="PS00350">
    <property type="entry name" value="MADS_BOX_1"/>
    <property type="match status" value="1"/>
</dbReference>
<keyword evidence="2" id="KW-0805">Transcription regulation</keyword>
<evidence type="ECO:0000256" key="1">
    <source>
        <dbReference type="ARBA" id="ARBA00004123"/>
    </source>
</evidence>
<gene>
    <name evidence="9" type="ORF">G4B88_001300</name>
</gene>
<dbReference type="EMBL" id="JAATIQ010000015">
    <property type="protein sequence ID" value="KAF4400745.1"/>
    <property type="molecule type" value="Genomic_DNA"/>
</dbReference>
<dbReference type="SMART" id="SM00432">
    <property type="entry name" value="MADS"/>
    <property type="match status" value="1"/>
</dbReference>
<dbReference type="GO" id="GO:0045944">
    <property type="term" value="P:positive regulation of transcription by RNA polymerase II"/>
    <property type="evidence" value="ECO:0007669"/>
    <property type="project" value="InterPro"/>
</dbReference>
<evidence type="ECO:0000313" key="10">
    <source>
        <dbReference type="Proteomes" id="UP000583929"/>
    </source>
</evidence>
<dbReference type="PANTHER" id="PTHR48019">
    <property type="entry name" value="SERUM RESPONSE FACTOR HOMOLOG"/>
    <property type="match status" value="1"/>
</dbReference>
<dbReference type="InterPro" id="IPR002487">
    <property type="entry name" value="TF_Kbox"/>
</dbReference>
<dbReference type="InterPro" id="IPR050142">
    <property type="entry name" value="MADS-box/MEF2_TF"/>
</dbReference>
<feature type="coiled-coil region" evidence="6">
    <location>
        <begin position="129"/>
        <end position="171"/>
    </location>
</feature>
<accession>A0A7J6I0J1</accession>
<dbReference type="PROSITE" id="PS51297">
    <property type="entry name" value="K_BOX"/>
    <property type="match status" value="1"/>
</dbReference>
<evidence type="ECO:0000256" key="5">
    <source>
        <dbReference type="ARBA" id="ARBA00023242"/>
    </source>
</evidence>
<dbReference type="Gene3D" id="3.40.1810.10">
    <property type="entry name" value="Transcription factor, MADS-box"/>
    <property type="match status" value="1"/>
</dbReference>
<dbReference type="CDD" id="cd00265">
    <property type="entry name" value="MADS_MEF2_like"/>
    <property type="match status" value="1"/>
</dbReference>
<dbReference type="GO" id="GO:0003700">
    <property type="term" value="F:DNA-binding transcription factor activity"/>
    <property type="evidence" value="ECO:0007669"/>
    <property type="project" value="InterPro"/>
</dbReference>
<dbReference type="GO" id="GO:0000977">
    <property type="term" value="F:RNA polymerase II transcription regulatory region sequence-specific DNA binding"/>
    <property type="evidence" value="ECO:0007669"/>
    <property type="project" value="InterPro"/>
</dbReference>
<dbReference type="InterPro" id="IPR002100">
    <property type="entry name" value="TF_MADSbox"/>
</dbReference>
<evidence type="ECO:0000256" key="2">
    <source>
        <dbReference type="ARBA" id="ARBA00023015"/>
    </source>
</evidence>
<evidence type="ECO:0000256" key="6">
    <source>
        <dbReference type="SAM" id="Coils"/>
    </source>
</evidence>
<organism evidence="9 10">
    <name type="scientific">Cannabis sativa</name>
    <name type="common">Hemp</name>
    <name type="synonym">Marijuana</name>
    <dbReference type="NCBI Taxonomy" id="3483"/>
    <lineage>
        <taxon>Eukaryota</taxon>
        <taxon>Viridiplantae</taxon>
        <taxon>Streptophyta</taxon>
        <taxon>Embryophyta</taxon>
        <taxon>Tracheophyta</taxon>
        <taxon>Spermatophyta</taxon>
        <taxon>Magnoliopsida</taxon>
        <taxon>eudicotyledons</taxon>
        <taxon>Gunneridae</taxon>
        <taxon>Pentapetalae</taxon>
        <taxon>rosids</taxon>
        <taxon>fabids</taxon>
        <taxon>Rosales</taxon>
        <taxon>Cannabaceae</taxon>
        <taxon>Cannabis</taxon>
    </lineage>
</organism>
<keyword evidence="3" id="KW-0238">DNA-binding</keyword>
<feature type="domain" description="MADS-box" evidence="7">
    <location>
        <begin position="1"/>
        <end position="61"/>
    </location>
</feature>
<dbReference type="SUPFAM" id="SSF55455">
    <property type="entry name" value="SRF-like"/>
    <property type="match status" value="1"/>
</dbReference>
<dbReference type="OrthoDB" id="1152961at2759"/>
<name>A0A7J6I0J1_CANSA</name>
<dbReference type="InterPro" id="IPR033896">
    <property type="entry name" value="MEF2-like_N"/>
</dbReference>
<protein>
    <submittedName>
        <fullName evidence="9">Uncharacterized protein</fullName>
    </submittedName>
</protein>
<dbReference type="GO" id="GO:0046983">
    <property type="term" value="F:protein dimerization activity"/>
    <property type="evidence" value="ECO:0007669"/>
    <property type="project" value="InterPro"/>
</dbReference>
<keyword evidence="10" id="KW-1185">Reference proteome</keyword>
<dbReference type="FunFam" id="3.40.1810.10:FF:000003">
    <property type="entry name" value="MADS-box transcription factor MADS-MC"/>
    <property type="match status" value="1"/>
</dbReference>